<keyword evidence="1" id="KW-1133">Transmembrane helix</keyword>
<reference evidence="2 3" key="1">
    <citation type="submission" date="2020-04" db="EMBL/GenBank/DDBJ databases">
        <authorList>
            <person name="De Canck E."/>
        </authorList>
    </citation>
    <scope>NUCLEOTIDE SEQUENCE [LARGE SCALE GENOMIC DNA]</scope>
    <source>
        <strain evidence="2 3">LMG 24238</strain>
    </source>
</reference>
<keyword evidence="1" id="KW-0812">Transmembrane</keyword>
<keyword evidence="3" id="KW-1185">Reference proteome</keyword>
<evidence type="ECO:0000256" key="1">
    <source>
        <dbReference type="SAM" id="Phobius"/>
    </source>
</evidence>
<evidence type="ECO:0000313" key="3">
    <source>
        <dbReference type="Proteomes" id="UP000494255"/>
    </source>
</evidence>
<gene>
    <name evidence="2" type="ORF">LMG24238_07626</name>
</gene>
<dbReference type="GeneID" id="97046325"/>
<protein>
    <submittedName>
        <fullName evidence="2">Uncharacterized protein</fullName>
    </submittedName>
</protein>
<dbReference type="AlphaFoldDB" id="A0A6J5CWE2"/>
<keyword evidence="1" id="KW-0472">Membrane</keyword>
<dbReference type="EMBL" id="CADIKC010000023">
    <property type="protein sequence ID" value="CAB3745494.1"/>
    <property type="molecule type" value="Genomic_DNA"/>
</dbReference>
<proteinExistence type="predicted"/>
<sequence length="120" mass="12678">MAISISNLKDFVKLIAFLRARADAEFSIPPELMREALEYIKAFARENGIRVVFVKPDEERIGLFVGGGLLAGAAIGGCFAGFAGVALGAAAGAAVGYLGSHLRITIDKRGDDNTLVFNFS</sequence>
<accession>A0A6J5CWE2</accession>
<organism evidence="2 3">
    <name type="scientific">Paraburkholderia sediminicola</name>
    <dbReference type="NCBI Taxonomy" id="458836"/>
    <lineage>
        <taxon>Bacteria</taxon>
        <taxon>Pseudomonadati</taxon>
        <taxon>Pseudomonadota</taxon>
        <taxon>Betaproteobacteria</taxon>
        <taxon>Burkholderiales</taxon>
        <taxon>Burkholderiaceae</taxon>
        <taxon>Paraburkholderia</taxon>
    </lineage>
</organism>
<dbReference type="RefSeq" id="WP_246288052.1">
    <property type="nucleotide sequence ID" value="NZ_CADIKC010000023.1"/>
</dbReference>
<dbReference type="Proteomes" id="UP000494255">
    <property type="component" value="Unassembled WGS sequence"/>
</dbReference>
<feature type="transmembrane region" description="Helical" evidence="1">
    <location>
        <begin position="69"/>
        <end position="99"/>
    </location>
</feature>
<evidence type="ECO:0000313" key="2">
    <source>
        <dbReference type="EMBL" id="CAB3745494.1"/>
    </source>
</evidence>
<name>A0A6J5CWE2_9BURK</name>